<protein>
    <submittedName>
        <fullName evidence="5">LacI family DNA-binding transcriptional regulator</fullName>
    </submittedName>
</protein>
<keyword evidence="1" id="KW-0805">Transcription regulation</keyword>
<dbReference type="PROSITE" id="PS00356">
    <property type="entry name" value="HTH_LACI_1"/>
    <property type="match status" value="1"/>
</dbReference>
<dbReference type="EMBL" id="CP061169">
    <property type="protein sequence ID" value="QPZ38318.1"/>
    <property type="molecule type" value="Genomic_DNA"/>
</dbReference>
<dbReference type="InterPro" id="IPR010982">
    <property type="entry name" value="Lambda_DNA-bd_dom_sf"/>
</dbReference>
<dbReference type="PANTHER" id="PTHR30146">
    <property type="entry name" value="LACI-RELATED TRANSCRIPTIONAL REPRESSOR"/>
    <property type="match status" value="1"/>
</dbReference>
<dbReference type="Proteomes" id="UP000662814">
    <property type="component" value="Chromosome"/>
</dbReference>
<reference evidence="5 6" key="1">
    <citation type="submission" date="2020-12" db="EMBL/GenBank/DDBJ databases">
        <title>Microbacterium sp. HY060.</title>
        <authorList>
            <person name="Zhou J."/>
        </authorList>
    </citation>
    <scope>NUCLEOTIDE SEQUENCE [LARGE SCALE GENOMIC DNA]</scope>
    <source>
        <strain evidence="5 6">HY60</strain>
    </source>
</reference>
<keyword evidence="6" id="KW-1185">Reference proteome</keyword>
<sequence length="328" mass="34716">MATIKDVAERAGVSLGTASRVLSGSSQTSPDSRARVFAAAGELNYVAHGPARALRRARTEVLGLLVSDIRNPFFSQLAHAAEREAMKRGYTVILANANEDASQADEYLRIFASQRIAGLLLAPQGPVSPQLTSLLASGLPVVLLNRSIEGVDAPLYATDNAQGVGLVLDWLQSRGHRDVAFIGGPPTISTGAERQEAYLAGRESHGISTDDSLIETGDFLEEGAAAAMIRLLDRGTRPSAVFGANGPTTLGAVRGMRRRLGAAEASRIEVVSFDDLDWFEFATPAISAVKHDGAEIGRLGAHGLLDLIAGKDAFSQRITTTFVDRANI</sequence>
<name>A0ABX6YHQ2_9MICO</name>
<evidence type="ECO:0000313" key="6">
    <source>
        <dbReference type="Proteomes" id="UP000662814"/>
    </source>
</evidence>
<dbReference type="InterPro" id="IPR028082">
    <property type="entry name" value="Peripla_BP_I"/>
</dbReference>
<evidence type="ECO:0000256" key="3">
    <source>
        <dbReference type="ARBA" id="ARBA00023163"/>
    </source>
</evidence>
<dbReference type="InterPro" id="IPR001761">
    <property type="entry name" value="Peripla_BP/Lac1_sug-bd_dom"/>
</dbReference>
<dbReference type="Pfam" id="PF00532">
    <property type="entry name" value="Peripla_BP_1"/>
    <property type="match status" value="1"/>
</dbReference>
<dbReference type="SUPFAM" id="SSF53822">
    <property type="entry name" value="Periplasmic binding protein-like I"/>
    <property type="match status" value="1"/>
</dbReference>
<proteinExistence type="predicted"/>
<feature type="domain" description="HTH lacI-type" evidence="4">
    <location>
        <begin position="2"/>
        <end position="56"/>
    </location>
</feature>
<keyword evidence="3" id="KW-0804">Transcription</keyword>
<dbReference type="PANTHER" id="PTHR30146:SF109">
    <property type="entry name" value="HTH-TYPE TRANSCRIPTIONAL REGULATOR GALS"/>
    <property type="match status" value="1"/>
</dbReference>
<accession>A0ABX6YHQ2</accession>
<organism evidence="5 6">
    <name type="scientific">Paramicrobacterium chengjingii</name>
    <dbReference type="NCBI Taxonomy" id="2769067"/>
    <lineage>
        <taxon>Bacteria</taxon>
        <taxon>Bacillati</taxon>
        <taxon>Actinomycetota</taxon>
        <taxon>Actinomycetes</taxon>
        <taxon>Micrococcales</taxon>
        <taxon>Microbacteriaceae</taxon>
        <taxon>Paramicrobacterium</taxon>
    </lineage>
</organism>
<dbReference type="PROSITE" id="PS50932">
    <property type="entry name" value="HTH_LACI_2"/>
    <property type="match status" value="1"/>
</dbReference>
<evidence type="ECO:0000313" key="5">
    <source>
        <dbReference type="EMBL" id="QPZ38318.1"/>
    </source>
</evidence>
<keyword evidence="2 5" id="KW-0238">DNA-binding</keyword>
<dbReference type="SUPFAM" id="SSF47413">
    <property type="entry name" value="lambda repressor-like DNA-binding domains"/>
    <property type="match status" value="1"/>
</dbReference>
<evidence type="ECO:0000256" key="1">
    <source>
        <dbReference type="ARBA" id="ARBA00023015"/>
    </source>
</evidence>
<dbReference type="InterPro" id="IPR000843">
    <property type="entry name" value="HTH_LacI"/>
</dbReference>
<dbReference type="RefSeq" id="WP_166986829.1">
    <property type="nucleotide sequence ID" value="NZ_CP061169.1"/>
</dbReference>
<dbReference type="SMART" id="SM00354">
    <property type="entry name" value="HTH_LACI"/>
    <property type="match status" value="1"/>
</dbReference>
<gene>
    <name evidence="5" type="ORF">HCR76_16270</name>
</gene>
<evidence type="ECO:0000259" key="4">
    <source>
        <dbReference type="PROSITE" id="PS50932"/>
    </source>
</evidence>
<dbReference type="Gene3D" id="1.10.260.40">
    <property type="entry name" value="lambda repressor-like DNA-binding domains"/>
    <property type="match status" value="1"/>
</dbReference>
<evidence type="ECO:0000256" key="2">
    <source>
        <dbReference type="ARBA" id="ARBA00023125"/>
    </source>
</evidence>
<dbReference type="CDD" id="cd01392">
    <property type="entry name" value="HTH_LacI"/>
    <property type="match status" value="1"/>
</dbReference>
<dbReference type="Pfam" id="PF00356">
    <property type="entry name" value="LacI"/>
    <property type="match status" value="1"/>
</dbReference>
<dbReference type="GO" id="GO:0003677">
    <property type="term" value="F:DNA binding"/>
    <property type="evidence" value="ECO:0007669"/>
    <property type="project" value="UniProtKB-KW"/>
</dbReference>
<dbReference type="Gene3D" id="3.40.50.2300">
    <property type="match status" value="2"/>
</dbReference>